<feature type="signal peptide" evidence="1">
    <location>
        <begin position="1"/>
        <end position="23"/>
    </location>
</feature>
<keyword evidence="1" id="KW-0732">Signal</keyword>
<name>A0A8S4AFB6_9TELE</name>
<evidence type="ECO:0000313" key="4">
    <source>
        <dbReference type="Proteomes" id="UP000677803"/>
    </source>
</evidence>
<keyword evidence="4" id="KW-1185">Reference proteome</keyword>
<feature type="chain" id="PRO_5035880702" evidence="1">
    <location>
        <begin position="24"/>
        <end position="82"/>
    </location>
</feature>
<dbReference type="EMBL" id="CAJRST010000002">
    <property type="protein sequence ID" value="CAG5863656.1"/>
    <property type="molecule type" value="Genomic_DNA"/>
</dbReference>
<evidence type="ECO:0000313" key="3">
    <source>
        <dbReference type="EMBL" id="CAG5863656.1"/>
    </source>
</evidence>
<dbReference type="OrthoDB" id="8928662at2759"/>
<protein>
    <submittedName>
        <fullName evidence="3">(Atlantic silverside) hypothetical protein</fullName>
    </submittedName>
</protein>
<gene>
    <name evidence="3" type="ORF">MMEN_LOCUS1437</name>
</gene>
<dbReference type="AlphaFoldDB" id="A0A8S4AFB6"/>
<dbReference type="PROSITE" id="PS51257">
    <property type="entry name" value="PROKAR_LIPOPROTEIN"/>
    <property type="match status" value="1"/>
</dbReference>
<accession>A0A8S4AFB6</accession>
<comment type="caution">
    <text evidence="3">The sequence shown here is derived from an EMBL/GenBank/DDBJ whole genome shotgun (WGS) entry which is preliminary data.</text>
</comment>
<organism evidence="3 4">
    <name type="scientific">Menidia menidia</name>
    <name type="common">Atlantic silverside</name>
    <dbReference type="NCBI Taxonomy" id="238744"/>
    <lineage>
        <taxon>Eukaryota</taxon>
        <taxon>Metazoa</taxon>
        <taxon>Chordata</taxon>
        <taxon>Craniata</taxon>
        <taxon>Vertebrata</taxon>
        <taxon>Euteleostomi</taxon>
        <taxon>Actinopterygii</taxon>
        <taxon>Neopterygii</taxon>
        <taxon>Teleostei</taxon>
        <taxon>Neoteleostei</taxon>
        <taxon>Acanthomorphata</taxon>
        <taxon>Ovalentaria</taxon>
        <taxon>Atherinomorphae</taxon>
        <taxon>Atheriniformes</taxon>
        <taxon>Atherinopsidae</taxon>
        <taxon>Menidiinae</taxon>
        <taxon>Menidia</taxon>
    </lineage>
</organism>
<proteinExistence type="predicted"/>
<sequence length="82" mass="9180">MSGRGSSPLLLLLLCALLALACARRSSPEPQDVQEKINSARCTSRCLSLHMTQLTAAFRHLQSDRVLIWCENHRRCTQVNDS</sequence>
<evidence type="ECO:0000256" key="1">
    <source>
        <dbReference type="SAM" id="SignalP"/>
    </source>
</evidence>
<evidence type="ECO:0000259" key="2">
    <source>
        <dbReference type="Pfam" id="PF17869"/>
    </source>
</evidence>
<dbReference type="Pfam" id="PF17869">
    <property type="entry name" value="Cys_box"/>
    <property type="match status" value="1"/>
</dbReference>
<feature type="domain" description="Anosmin-1 cysteine rich" evidence="2">
    <location>
        <begin position="37"/>
        <end position="79"/>
    </location>
</feature>
<dbReference type="Proteomes" id="UP000677803">
    <property type="component" value="Unassembled WGS sequence"/>
</dbReference>
<reference evidence="3" key="1">
    <citation type="submission" date="2021-05" db="EMBL/GenBank/DDBJ databases">
        <authorList>
            <person name="Tigano A."/>
        </authorList>
    </citation>
    <scope>NUCLEOTIDE SEQUENCE</scope>
</reference>
<dbReference type="InterPro" id="IPR040957">
    <property type="entry name" value="Anosmin-1_Cys_box"/>
</dbReference>